<dbReference type="RefSeq" id="XP_070903713.1">
    <property type="nucleotide sequence ID" value="XM_071036479.1"/>
</dbReference>
<accession>A0ABR4L3K8</accession>
<comment type="caution">
    <text evidence="1">The sequence shown here is derived from an EMBL/GenBank/DDBJ whole genome shotgun (WGS) entry which is preliminary data.</text>
</comment>
<sequence length="190" mass="21349">MSEDFNLDRSERLIIESITEFSDRFQVLSREQTPNRKQGKGLDLTGPATAGCLGSIRRVRRSTNRFRLSKQDSAWRRYRRSDPGDEGGQACSGCSKATPRRIHTCRLSSQPDSTVSSTGHPLSCLLLALVNQHNIKHCLLIPSDCHPLSSFSATLLVVHCQAFHGNFIAQQPDILQFNQPTMEPFISIYY</sequence>
<dbReference type="EMBL" id="JBFXLR010000004">
    <property type="protein sequence ID" value="KAL2858749.1"/>
    <property type="molecule type" value="Genomic_DNA"/>
</dbReference>
<proteinExistence type="predicted"/>
<reference evidence="1 2" key="1">
    <citation type="submission" date="2024-07" db="EMBL/GenBank/DDBJ databases">
        <title>Section-level genome sequencing and comparative genomics of Aspergillus sections Usti and Cavernicolus.</title>
        <authorList>
            <consortium name="Lawrence Berkeley National Laboratory"/>
            <person name="Nybo J.L."/>
            <person name="Vesth T.C."/>
            <person name="Theobald S."/>
            <person name="Frisvad J.C."/>
            <person name="Larsen T.O."/>
            <person name="Kjaerboelling I."/>
            <person name="Rothschild-Mancinelli K."/>
            <person name="Lyhne E.K."/>
            <person name="Kogle M.E."/>
            <person name="Barry K."/>
            <person name="Clum A."/>
            <person name="Na H."/>
            <person name="Ledsgaard L."/>
            <person name="Lin J."/>
            <person name="Lipzen A."/>
            <person name="Kuo A."/>
            <person name="Riley R."/>
            <person name="Mondo S."/>
            <person name="LaButti K."/>
            <person name="Haridas S."/>
            <person name="Pangalinan J."/>
            <person name="Salamov A.A."/>
            <person name="Simmons B.A."/>
            <person name="Magnuson J.K."/>
            <person name="Chen J."/>
            <person name="Drula E."/>
            <person name="Henrissat B."/>
            <person name="Wiebenga A."/>
            <person name="Lubbers R.J."/>
            <person name="Gomes A.C."/>
            <person name="Macurrencykelacurrency M.R."/>
            <person name="Stajich J."/>
            <person name="Grigoriev I.V."/>
            <person name="Mortensen U.H."/>
            <person name="De vries R.P."/>
            <person name="Baker S.E."/>
            <person name="Andersen M.R."/>
        </authorList>
    </citation>
    <scope>NUCLEOTIDE SEQUENCE [LARGE SCALE GENOMIC DNA]</scope>
    <source>
        <strain evidence="1 2">CBS 756.74</strain>
    </source>
</reference>
<name>A0ABR4L3K8_9EURO</name>
<gene>
    <name evidence="1" type="ORF">BJX68DRAFT_141285</name>
</gene>
<evidence type="ECO:0000313" key="2">
    <source>
        <dbReference type="Proteomes" id="UP001610444"/>
    </source>
</evidence>
<protein>
    <submittedName>
        <fullName evidence="1">Uncharacterized protein</fullName>
    </submittedName>
</protein>
<evidence type="ECO:0000313" key="1">
    <source>
        <dbReference type="EMBL" id="KAL2858749.1"/>
    </source>
</evidence>
<keyword evidence="2" id="KW-1185">Reference proteome</keyword>
<dbReference type="Proteomes" id="UP001610444">
    <property type="component" value="Unassembled WGS sequence"/>
</dbReference>
<dbReference type="GeneID" id="98151643"/>
<organism evidence="1 2">
    <name type="scientific">Aspergillus pseudodeflectus</name>
    <dbReference type="NCBI Taxonomy" id="176178"/>
    <lineage>
        <taxon>Eukaryota</taxon>
        <taxon>Fungi</taxon>
        <taxon>Dikarya</taxon>
        <taxon>Ascomycota</taxon>
        <taxon>Pezizomycotina</taxon>
        <taxon>Eurotiomycetes</taxon>
        <taxon>Eurotiomycetidae</taxon>
        <taxon>Eurotiales</taxon>
        <taxon>Aspergillaceae</taxon>
        <taxon>Aspergillus</taxon>
        <taxon>Aspergillus subgen. Nidulantes</taxon>
    </lineage>
</organism>